<proteinExistence type="predicted"/>
<evidence type="ECO:0000313" key="2">
    <source>
        <dbReference type="Proteomes" id="UP000034665"/>
    </source>
</evidence>
<dbReference type="AlphaFoldDB" id="A0A0G0N7P4"/>
<name>A0A0G0N7P4_9BACT</name>
<gene>
    <name evidence="1" type="ORF">UT41_C0003G0096</name>
</gene>
<dbReference type="Proteomes" id="UP000034665">
    <property type="component" value="Unassembled WGS sequence"/>
</dbReference>
<sequence>MGENKKIIEAVDEFKRLEGAEIGSDSRKPLIEGLYKKGIEHAKVLEALTAWTIEREKIVEALGRTPEVCIGLEIDRANIYAEGGYRNEALDVLYEALYIARQENKLELEKEIRKEIAQMDGAE</sequence>
<accession>A0A0G0N7P4</accession>
<reference evidence="1 2" key="1">
    <citation type="journal article" date="2015" name="Nature">
        <title>rRNA introns, odd ribosomes, and small enigmatic genomes across a large radiation of phyla.</title>
        <authorList>
            <person name="Brown C.T."/>
            <person name="Hug L.A."/>
            <person name="Thomas B.C."/>
            <person name="Sharon I."/>
            <person name="Castelle C.J."/>
            <person name="Singh A."/>
            <person name="Wilkins M.J."/>
            <person name="Williams K.H."/>
            <person name="Banfield J.F."/>
        </authorList>
    </citation>
    <scope>NUCLEOTIDE SEQUENCE [LARGE SCALE GENOMIC DNA]</scope>
</reference>
<organism evidence="1 2">
    <name type="scientific">Candidatus Wolfebacteria bacterium GW2011_GWC2_39_22</name>
    <dbReference type="NCBI Taxonomy" id="1619013"/>
    <lineage>
        <taxon>Bacteria</taxon>
        <taxon>Candidatus Wolfeibacteriota</taxon>
    </lineage>
</organism>
<comment type="caution">
    <text evidence="1">The sequence shown here is derived from an EMBL/GenBank/DDBJ whole genome shotgun (WGS) entry which is preliminary data.</text>
</comment>
<protein>
    <submittedName>
        <fullName evidence="1">Uncharacterized protein</fullName>
    </submittedName>
</protein>
<evidence type="ECO:0000313" key="1">
    <source>
        <dbReference type="EMBL" id="KKR12169.1"/>
    </source>
</evidence>
<dbReference type="EMBL" id="LBWR01000003">
    <property type="protein sequence ID" value="KKR12169.1"/>
    <property type="molecule type" value="Genomic_DNA"/>
</dbReference>